<dbReference type="PROSITE" id="PS51257">
    <property type="entry name" value="PROKAR_LIPOPROTEIN"/>
    <property type="match status" value="1"/>
</dbReference>
<comment type="caution">
    <text evidence="3">The sequence shown here is derived from an EMBL/GenBank/DDBJ whole genome shotgun (WGS) entry which is preliminary data.</text>
</comment>
<gene>
    <name evidence="3" type="ORF">GCM10010960_15900</name>
</gene>
<reference evidence="3" key="2">
    <citation type="submission" date="2020-09" db="EMBL/GenBank/DDBJ databases">
        <authorList>
            <person name="Sun Q."/>
            <person name="Zhou Y."/>
        </authorList>
    </citation>
    <scope>NUCLEOTIDE SEQUENCE</scope>
    <source>
        <strain evidence="3">CGMCC 1.12726</strain>
    </source>
</reference>
<evidence type="ECO:0000256" key="1">
    <source>
        <dbReference type="SAM" id="MobiDB-lite"/>
    </source>
</evidence>
<protein>
    <submittedName>
        <fullName evidence="3">Uncharacterized protein</fullName>
    </submittedName>
</protein>
<feature type="compositionally biased region" description="Low complexity" evidence="1">
    <location>
        <begin position="301"/>
        <end position="325"/>
    </location>
</feature>
<dbReference type="AlphaFoldDB" id="A0A917CQ92"/>
<name>A0A917CQ92_9GAMM</name>
<evidence type="ECO:0000256" key="2">
    <source>
        <dbReference type="SAM" id="SignalP"/>
    </source>
</evidence>
<feature type="compositionally biased region" description="Pro residues" evidence="1">
    <location>
        <begin position="152"/>
        <end position="162"/>
    </location>
</feature>
<feature type="chain" id="PRO_5037264667" evidence="2">
    <location>
        <begin position="25"/>
        <end position="344"/>
    </location>
</feature>
<feature type="compositionally biased region" description="Basic and acidic residues" evidence="1">
    <location>
        <begin position="220"/>
        <end position="236"/>
    </location>
</feature>
<feature type="compositionally biased region" description="Basic and acidic residues" evidence="1">
    <location>
        <begin position="261"/>
        <end position="280"/>
    </location>
</feature>
<keyword evidence="4" id="KW-1185">Reference proteome</keyword>
<dbReference type="Proteomes" id="UP000632858">
    <property type="component" value="Unassembled WGS sequence"/>
</dbReference>
<proteinExistence type="predicted"/>
<evidence type="ECO:0000313" key="3">
    <source>
        <dbReference type="EMBL" id="GGF95007.1"/>
    </source>
</evidence>
<sequence length="344" mass="38569">MKLRLLLCAIGLSALGGCVTTSYYADDGHYGEPGDGYTGYDDGYYSDGYYDDDDRYDDGYYGSLYGGGPHFSFNLQFGGYGGFIPYGNCWYGDAYCYGRHPRYGWGYWPNPYYSYYGPSYGWPSYGAWPGFGWPYYGGYHPPRPPKPKPPKPPKPVPVPPVVEPGDSDAPVIVRPVTRPPRPGFPEAERPGRPRPPKPTPPIPTGESNDGPTDDTPLPSRRPERPERPRVREDRPEQPVWNVPPRSERPKADTTAPQIRLPRIERPTRVESPRADDDARGRAGLIERQQAPRPQAMPMPQPVVRQPMPAREARQTAQQVRPAAAPRAERPTKTQRTTPTVDDEP</sequence>
<dbReference type="RefSeq" id="WP_188449707.1">
    <property type="nucleotide sequence ID" value="NZ_BMFO01000003.1"/>
</dbReference>
<feature type="region of interest" description="Disordered" evidence="1">
    <location>
        <begin position="145"/>
        <end position="344"/>
    </location>
</feature>
<keyword evidence="2" id="KW-0732">Signal</keyword>
<reference evidence="3" key="1">
    <citation type="journal article" date="2014" name="Int. J. Syst. Evol. Microbiol.">
        <title>Complete genome sequence of Corynebacterium casei LMG S-19264T (=DSM 44701T), isolated from a smear-ripened cheese.</title>
        <authorList>
            <consortium name="US DOE Joint Genome Institute (JGI-PGF)"/>
            <person name="Walter F."/>
            <person name="Albersmeier A."/>
            <person name="Kalinowski J."/>
            <person name="Ruckert C."/>
        </authorList>
    </citation>
    <scope>NUCLEOTIDE SEQUENCE</scope>
    <source>
        <strain evidence="3">CGMCC 1.12726</strain>
    </source>
</reference>
<organism evidence="3 4">
    <name type="scientific">Arenimonas maotaiensis</name>
    <dbReference type="NCBI Taxonomy" id="1446479"/>
    <lineage>
        <taxon>Bacteria</taxon>
        <taxon>Pseudomonadati</taxon>
        <taxon>Pseudomonadota</taxon>
        <taxon>Gammaproteobacteria</taxon>
        <taxon>Lysobacterales</taxon>
        <taxon>Lysobacteraceae</taxon>
        <taxon>Arenimonas</taxon>
    </lineage>
</organism>
<dbReference type="EMBL" id="BMFO01000003">
    <property type="protein sequence ID" value="GGF95007.1"/>
    <property type="molecule type" value="Genomic_DNA"/>
</dbReference>
<evidence type="ECO:0000313" key="4">
    <source>
        <dbReference type="Proteomes" id="UP000632858"/>
    </source>
</evidence>
<feature type="signal peptide" evidence="2">
    <location>
        <begin position="1"/>
        <end position="24"/>
    </location>
</feature>
<feature type="compositionally biased region" description="Polar residues" evidence="1">
    <location>
        <begin position="334"/>
        <end position="344"/>
    </location>
</feature>
<accession>A0A917CQ92</accession>